<reference evidence="1" key="1">
    <citation type="journal article" date="2023" name="Science">
        <title>Genome structures resolve the early diversification of teleost fishes.</title>
        <authorList>
            <person name="Parey E."/>
            <person name="Louis A."/>
            <person name="Montfort J."/>
            <person name="Bouchez O."/>
            <person name="Roques C."/>
            <person name="Iampietro C."/>
            <person name="Lluch J."/>
            <person name="Castinel A."/>
            <person name="Donnadieu C."/>
            <person name="Desvignes T."/>
            <person name="Floi Bucao C."/>
            <person name="Jouanno E."/>
            <person name="Wen M."/>
            <person name="Mejri S."/>
            <person name="Dirks R."/>
            <person name="Jansen H."/>
            <person name="Henkel C."/>
            <person name="Chen W.J."/>
            <person name="Zahm M."/>
            <person name="Cabau C."/>
            <person name="Klopp C."/>
            <person name="Thompson A.W."/>
            <person name="Robinson-Rechavi M."/>
            <person name="Braasch I."/>
            <person name="Lecointre G."/>
            <person name="Bobe J."/>
            <person name="Postlethwait J.H."/>
            <person name="Berthelot C."/>
            <person name="Roest Crollius H."/>
            <person name="Guiguen Y."/>
        </authorList>
    </citation>
    <scope>NUCLEOTIDE SEQUENCE</scope>
    <source>
        <strain evidence="1">WJC10195</strain>
    </source>
</reference>
<protein>
    <submittedName>
        <fullName evidence="1">Uncharacterized protein</fullName>
    </submittedName>
</protein>
<sequence length="172" mass="18448">MHSVGAPSQRDGSQWGLDARGQEDLCELLGATHEPQTRALRRVKACWDGGVGSLTRGFRSPRRDPLRSVGSGCPRSRIKIVSVRGNRGDGDGVSSGTGAAQVVRRYAFAKGPEATLWECLAGKKPQAAHCVRFACGGGLNEWIKTRDDAVRGGDEPGCVFRPVEQRPPGRVL</sequence>
<proteinExistence type="predicted"/>
<dbReference type="EMBL" id="JAINUF010000013">
    <property type="protein sequence ID" value="KAJ8344345.1"/>
    <property type="molecule type" value="Genomic_DNA"/>
</dbReference>
<evidence type="ECO:0000313" key="1">
    <source>
        <dbReference type="EMBL" id="KAJ8344345.1"/>
    </source>
</evidence>
<name>A0A9Q1ESR3_SYNKA</name>
<dbReference type="Proteomes" id="UP001152622">
    <property type="component" value="Chromosome 13"/>
</dbReference>
<accession>A0A9Q1ESR3</accession>
<gene>
    <name evidence="1" type="ORF">SKAU_G00316740</name>
</gene>
<evidence type="ECO:0000313" key="2">
    <source>
        <dbReference type="Proteomes" id="UP001152622"/>
    </source>
</evidence>
<organism evidence="1 2">
    <name type="scientific">Synaphobranchus kaupii</name>
    <name type="common">Kaup's arrowtooth eel</name>
    <dbReference type="NCBI Taxonomy" id="118154"/>
    <lineage>
        <taxon>Eukaryota</taxon>
        <taxon>Metazoa</taxon>
        <taxon>Chordata</taxon>
        <taxon>Craniata</taxon>
        <taxon>Vertebrata</taxon>
        <taxon>Euteleostomi</taxon>
        <taxon>Actinopterygii</taxon>
        <taxon>Neopterygii</taxon>
        <taxon>Teleostei</taxon>
        <taxon>Anguilliformes</taxon>
        <taxon>Synaphobranchidae</taxon>
        <taxon>Synaphobranchus</taxon>
    </lineage>
</organism>
<dbReference type="AlphaFoldDB" id="A0A9Q1ESR3"/>
<keyword evidence="2" id="KW-1185">Reference proteome</keyword>
<comment type="caution">
    <text evidence="1">The sequence shown here is derived from an EMBL/GenBank/DDBJ whole genome shotgun (WGS) entry which is preliminary data.</text>
</comment>